<name>A4S8U2_OSTLU</name>
<reference evidence="1 2" key="1">
    <citation type="journal article" date="2007" name="Proc. Natl. Acad. Sci. U.S.A.">
        <title>The tiny eukaryote Ostreococcus provides genomic insights into the paradox of plankton speciation.</title>
        <authorList>
            <person name="Palenik B."/>
            <person name="Grimwood J."/>
            <person name="Aerts A."/>
            <person name="Rouze P."/>
            <person name="Salamov A."/>
            <person name="Putnam N."/>
            <person name="Dupont C."/>
            <person name="Jorgensen R."/>
            <person name="Derelle E."/>
            <person name="Rombauts S."/>
            <person name="Zhou K."/>
            <person name="Otillar R."/>
            <person name="Merchant S.S."/>
            <person name="Podell S."/>
            <person name="Gaasterland T."/>
            <person name="Napoli C."/>
            <person name="Gendler K."/>
            <person name="Manuell A."/>
            <person name="Tai V."/>
            <person name="Vallon O."/>
            <person name="Piganeau G."/>
            <person name="Jancek S."/>
            <person name="Heijde M."/>
            <person name="Jabbari K."/>
            <person name="Bowler C."/>
            <person name="Lohr M."/>
            <person name="Robbens S."/>
            <person name="Werner G."/>
            <person name="Dubchak I."/>
            <person name="Pazour G.J."/>
            <person name="Ren Q."/>
            <person name="Paulsen I."/>
            <person name="Delwiche C."/>
            <person name="Schmutz J."/>
            <person name="Rokhsar D."/>
            <person name="Van de Peer Y."/>
            <person name="Moreau H."/>
            <person name="Grigoriev I.V."/>
        </authorList>
    </citation>
    <scope>NUCLEOTIDE SEQUENCE [LARGE SCALE GENOMIC DNA]</scope>
    <source>
        <strain evidence="1 2">CCE9901</strain>
    </source>
</reference>
<dbReference type="STRING" id="436017.A4S8U2"/>
<dbReference type="InterPro" id="IPR003448">
    <property type="entry name" value="Mopterin_biosynth_MoaE"/>
</dbReference>
<dbReference type="SUPFAM" id="SSF54690">
    <property type="entry name" value="Molybdopterin synthase subunit MoaE"/>
    <property type="match status" value="1"/>
</dbReference>
<accession>A4S8U2</accession>
<organism evidence="1 2">
    <name type="scientific">Ostreococcus lucimarinus (strain CCE9901)</name>
    <dbReference type="NCBI Taxonomy" id="436017"/>
    <lineage>
        <taxon>Eukaryota</taxon>
        <taxon>Viridiplantae</taxon>
        <taxon>Chlorophyta</taxon>
        <taxon>Mamiellophyceae</taxon>
        <taxon>Mamiellales</taxon>
        <taxon>Bathycoccaceae</taxon>
        <taxon>Ostreococcus</taxon>
    </lineage>
</organism>
<dbReference type="EMBL" id="CP000596">
    <property type="protein sequence ID" value="ABP00111.1"/>
    <property type="molecule type" value="Genomic_DNA"/>
</dbReference>
<dbReference type="HOGENOM" id="CLU_089568_3_1_1"/>
<dbReference type="eggNOG" id="KOG3307">
    <property type="taxonomic scope" value="Eukaryota"/>
</dbReference>
<dbReference type="OrthoDB" id="5531344at2759"/>
<proteinExistence type="predicted"/>
<dbReference type="Proteomes" id="UP000001568">
    <property type="component" value="Chromosome 16"/>
</dbReference>
<dbReference type="GeneID" id="5005979"/>
<dbReference type="CDD" id="cd00756">
    <property type="entry name" value="MoaE"/>
    <property type="match status" value="1"/>
</dbReference>
<evidence type="ECO:0000313" key="1">
    <source>
        <dbReference type="EMBL" id="ABP00111.1"/>
    </source>
</evidence>
<dbReference type="KEGG" id="olu:OSTLU_37690"/>
<dbReference type="Pfam" id="PF02391">
    <property type="entry name" value="MoaE"/>
    <property type="match status" value="1"/>
</dbReference>
<dbReference type="Gene3D" id="3.90.1170.40">
    <property type="entry name" value="Molybdopterin biosynthesis MoaE subunit"/>
    <property type="match status" value="1"/>
</dbReference>
<gene>
    <name evidence="1" type="ORF">OSTLU_37690</name>
</gene>
<dbReference type="Gramene" id="ABP00111">
    <property type="protein sequence ID" value="ABP00111"/>
    <property type="gene ID" value="OSTLU_37690"/>
</dbReference>
<sequence>MSKDDVPEARVRVAIAPNAIDERAHIEYVRDARAGAISVFVGTTRDTFRGEKVQKLSYECYEPMALRELRAIADELVVKYAGDGDEGNALDGRGGHGIRAIDIAHRVGDVGAGETSVVVAVASAHRKDAQDACAEAMEALKARVPIWKKEIFEGASAEGVWKANGLGAFAASEAAS</sequence>
<dbReference type="PANTHER" id="PTHR23404">
    <property type="entry name" value="MOLYBDOPTERIN SYNTHASE RELATED"/>
    <property type="match status" value="1"/>
</dbReference>
<evidence type="ECO:0000313" key="2">
    <source>
        <dbReference type="Proteomes" id="UP000001568"/>
    </source>
</evidence>
<dbReference type="InterPro" id="IPR036563">
    <property type="entry name" value="MoaE_sf"/>
</dbReference>
<dbReference type="OMA" id="WKHQFFA"/>
<dbReference type="GO" id="GO:0006777">
    <property type="term" value="P:Mo-molybdopterin cofactor biosynthetic process"/>
    <property type="evidence" value="ECO:0007669"/>
    <property type="project" value="InterPro"/>
</dbReference>
<dbReference type="RefSeq" id="XP_001421817.1">
    <property type="nucleotide sequence ID" value="XM_001421780.1"/>
</dbReference>
<keyword evidence="2" id="KW-1185">Reference proteome</keyword>
<dbReference type="AlphaFoldDB" id="A4S8U2"/>
<protein>
    <submittedName>
        <fullName evidence="1">Uncharacterized protein</fullName>
    </submittedName>
</protein>